<evidence type="ECO:0000313" key="1">
    <source>
        <dbReference type="EMBL" id="MBD7895091.1"/>
    </source>
</evidence>
<comment type="caution">
    <text evidence="1">The sequence shown here is derived from an EMBL/GenBank/DDBJ whole genome shotgun (WGS) entry which is preliminary data.</text>
</comment>
<keyword evidence="2" id="KW-1185">Reference proteome</keyword>
<protein>
    <submittedName>
        <fullName evidence="1">Uncharacterized protein</fullName>
    </submittedName>
</protein>
<reference evidence="1 2" key="1">
    <citation type="submission" date="2020-08" db="EMBL/GenBank/DDBJ databases">
        <title>A Genomic Blueprint of the Chicken Gut Microbiome.</title>
        <authorList>
            <person name="Gilroy R."/>
            <person name="Ravi A."/>
            <person name="Getino M."/>
            <person name="Pursley I."/>
            <person name="Horton D.L."/>
            <person name="Alikhan N.-F."/>
            <person name="Baker D."/>
            <person name="Gharbi K."/>
            <person name="Hall N."/>
            <person name="Watson M."/>
            <person name="Adriaenssens E.M."/>
            <person name="Foster-Nyarko E."/>
            <person name="Jarju S."/>
            <person name="Secka A."/>
            <person name="Antonio M."/>
            <person name="Oren A."/>
            <person name="Chaudhuri R."/>
            <person name="La Ragione R.M."/>
            <person name="Hildebrand F."/>
            <person name="Pallen M.J."/>
        </authorList>
    </citation>
    <scope>NUCLEOTIDE SEQUENCE [LARGE SCALE GENOMIC DNA]</scope>
    <source>
        <strain evidence="1 2">Sa3CUN2</strain>
    </source>
</reference>
<dbReference type="Proteomes" id="UP000616837">
    <property type="component" value="Unassembled WGS sequence"/>
</dbReference>
<proteinExistence type="predicted"/>
<evidence type="ECO:0000313" key="2">
    <source>
        <dbReference type="Proteomes" id="UP000616837"/>
    </source>
</evidence>
<accession>A0ABR8PCR4</accession>
<dbReference type="EMBL" id="JACSQW010000010">
    <property type="protein sequence ID" value="MBD7895091.1"/>
    <property type="molecule type" value="Genomic_DNA"/>
</dbReference>
<organism evidence="1 2">
    <name type="scientific">Limosilactobacillus avistercoris</name>
    <dbReference type="NCBI Taxonomy" id="2762243"/>
    <lineage>
        <taxon>Bacteria</taxon>
        <taxon>Bacillati</taxon>
        <taxon>Bacillota</taxon>
        <taxon>Bacilli</taxon>
        <taxon>Lactobacillales</taxon>
        <taxon>Lactobacillaceae</taxon>
        <taxon>Limosilactobacillus</taxon>
    </lineage>
</organism>
<dbReference type="RefSeq" id="WP_191684430.1">
    <property type="nucleotide sequence ID" value="NZ_JACSQW010000010.1"/>
</dbReference>
<name>A0ABR8PCR4_9LACO</name>
<gene>
    <name evidence="1" type="ORF">H9564_05095</name>
</gene>
<sequence length="213" mass="24893">MPKQGQFAKSSRLKQLNQFKVKKHSHQSAIDDNQFVDYVVLRFNLTSKKKLAKKIQESNQRFLIEILNTCQGQRLDLESTIPDLLKKLNSRVPWQFYRQIIDGWEDLQHFIQREVPSVPLTQQIFVSGTISKEELTKMVAEELATKATAMTFLNRPVNNQIRELTQQRLLQTIYKNGQINWQQIAILFKPFPLVIDPGLDRGTKEWLITLEKS</sequence>